<reference evidence="3 4" key="1">
    <citation type="submission" date="2020-08" db="EMBL/GenBank/DDBJ databases">
        <title>Genomic Encyclopedia of Type Strains, Phase IV (KMG-IV): sequencing the most valuable type-strain genomes for metagenomic binning, comparative biology and taxonomic classification.</title>
        <authorList>
            <person name="Goeker M."/>
        </authorList>
    </citation>
    <scope>NUCLEOTIDE SEQUENCE [LARGE SCALE GENOMIC DNA]</scope>
    <source>
        <strain evidence="3 4">DSM 25895</strain>
    </source>
</reference>
<dbReference type="AlphaFoldDB" id="A0A840YCM3"/>
<evidence type="ECO:0000313" key="3">
    <source>
        <dbReference type="EMBL" id="MBB5691693.1"/>
    </source>
</evidence>
<keyword evidence="2" id="KW-0560">Oxidoreductase</keyword>
<dbReference type="GO" id="GO:0016491">
    <property type="term" value="F:oxidoreductase activity"/>
    <property type="evidence" value="ECO:0007669"/>
    <property type="project" value="UniProtKB-KW"/>
</dbReference>
<dbReference type="Gene3D" id="3.30.1370.60">
    <property type="entry name" value="Hypothetical oxidoreductase yiak, domain 2"/>
    <property type="match status" value="1"/>
</dbReference>
<proteinExistence type="inferred from homology"/>
<dbReference type="Pfam" id="PF02615">
    <property type="entry name" value="Ldh_2"/>
    <property type="match status" value="1"/>
</dbReference>
<dbReference type="Proteomes" id="UP000562254">
    <property type="component" value="Unassembled WGS sequence"/>
</dbReference>
<evidence type="ECO:0000313" key="4">
    <source>
        <dbReference type="Proteomes" id="UP000562254"/>
    </source>
</evidence>
<dbReference type="PANTHER" id="PTHR11091">
    <property type="entry name" value="OXIDOREDUCTASE-RELATED"/>
    <property type="match status" value="1"/>
</dbReference>
<dbReference type="InterPro" id="IPR043144">
    <property type="entry name" value="Mal/L-sulf/L-lact_DH-like_ah"/>
</dbReference>
<comment type="caution">
    <text evidence="3">The sequence shown here is derived from an EMBL/GenBank/DDBJ whole genome shotgun (WGS) entry which is preliminary data.</text>
</comment>
<keyword evidence="4" id="KW-1185">Reference proteome</keyword>
<organism evidence="3 4">
    <name type="scientific">Neoroseomonas alkaliterrae</name>
    <dbReference type="NCBI Taxonomy" id="1452450"/>
    <lineage>
        <taxon>Bacteria</taxon>
        <taxon>Pseudomonadati</taxon>
        <taxon>Pseudomonadota</taxon>
        <taxon>Alphaproteobacteria</taxon>
        <taxon>Acetobacterales</taxon>
        <taxon>Acetobacteraceae</taxon>
        <taxon>Neoroseomonas</taxon>
    </lineage>
</organism>
<dbReference type="PANTHER" id="PTHR11091:SF0">
    <property type="entry name" value="MALATE DEHYDROGENASE"/>
    <property type="match status" value="1"/>
</dbReference>
<dbReference type="InterPro" id="IPR036111">
    <property type="entry name" value="Mal/L-sulfo/L-lacto_DH-like_sf"/>
</dbReference>
<evidence type="ECO:0000256" key="2">
    <source>
        <dbReference type="ARBA" id="ARBA00023002"/>
    </source>
</evidence>
<dbReference type="RefSeq" id="WP_211842470.1">
    <property type="nucleotide sequence ID" value="NZ_JAAEDJ010000056.1"/>
</dbReference>
<comment type="similarity">
    <text evidence="1">Belongs to the LDH2/MDH2 oxidoreductase family.</text>
</comment>
<dbReference type="Gene3D" id="1.10.1530.10">
    <property type="match status" value="1"/>
</dbReference>
<protein>
    <submittedName>
        <fullName evidence="3">LDH2 family malate/lactate/ureidoglycolate dehydrogenase</fullName>
    </submittedName>
</protein>
<accession>A0A840YCM3</accession>
<evidence type="ECO:0000256" key="1">
    <source>
        <dbReference type="ARBA" id="ARBA00006056"/>
    </source>
</evidence>
<dbReference type="InterPro" id="IPR043143">
    <property type="entry name" value="Mal/L-sulf/L-lact_DH-like_NADP"/>
</dbReference>
<gene>
    <name evidence="3" type="ORF">FHS88_003854</name>
</gene>
<name>A0A840YCM3_9PROT</name>
<dbReference type="InterPro" id="IPR003767">
    <property type="entry name" value="Malate/L-lactate_DH-like"/>
</dbReference>
<sequence length="375" mass="39677">MTGGAEEPGLAARRVAAASIRAQILGILLAWGMPEDLANTTAEVMSETDLMGVDSHGISMLMLYERMRLAGQLRLQARPRVVRENACTALVDGGAGLGHPVGVMAMRLAVEKSLAAGIGAVGVFNSHHFGAAGYYARLATERGLLAMVTSSARGVLVVPTRGAIPVLGTNPIAFGAPAGRSRPVVLDIATSTVAANKVKVYDLRGKTLPEGWVVDEAGRSVADASMAMEYLYRRAEGGLTPLGGTPDTGSHKGYGLALMAQILGATLTGGSFSPLRESRRTQADEPDNVGHFFMAVEPRAFRPPGAFEDDMDAMIDVLHGTRPADPDRPVLVPGEPEDLARAERLRDGVPIPPALDWHVRDICERSGVAYVLQDR</sequence>
<dbReference type="EMBL" id="JACIJE010000015">
    <property type="protein sequence ID" value="MBB5691693.1"/>
    <property type="molecule type" value="Genomic_DNA"/>
</dbReference>
<dbReference type="SUPFAM" id="SSF89733">
    <property type="entry name" value="L-sulfolactate dehydrogenase-like"/>
    <property type="match status" value="1"/>
</dbReference>